<dbReference type="GO" id="GO:0022857">
    <property type="term" value="F:transmembrane transporter activity"/>
    <property type="evidence" value="ECO:0007669"/>
    <property type="project" value="InterPro"/>
</dbReference>
<evidence type="ECO:0000256" key="3">
    <source>
        <dbReference type="ARBA" id="ARBA00022475"/>
    </source>
</evidence>
<feature type="transmembrane region" description="Helical" evidence="12">
    <location>
        <begin position="161"/>
        <end position="180"/>
    </location>
</feature>
<dbReference type="PANTHER" id="PTHR32196">
    <property type="entry name" value="ABC TRANSPORTER PERMEASE PROTEIN YPHD-RELATED-RELATED"/>
    <property type="match status" value="1"/>
</dbReference>
<dbReference type="Proteomes" id="UP000265614">
    <property type="component" value="Unassembled WGS sequence"/>
</dbReference>
<feature type="transmembrane region" description="Helical" evidence="12">
    <location>
        <begin position="49"/>
        <end position="70"/>
    </location>
</feature>
<feature type="transmembrane region" description="Helical" evidence="12">
    <location>
        <begin position="236"/>
        <end position="260"/>
    </location>
</feature>
<feature type="transmembrane region" description="Helical" evidence="12">
    <location>
        <begin position="82"/>
        <end position="102"/>
    </location>
</feature>
<feature type="transmembrane region" description="Helical" evidence="12">
    <location>
        <begin position="355"/>
        <end position="373"/>
    </location>
</feature>
<keyword evidence="5" id="KW-0762">Sugar transport</keyword>
<dbReference type="CDD" id="cd06579">
    <property type="entry name" value="TM_PBP1_transp_AraH_like"/>
    <property type="match status" value="1"/>
</dbReference>
<evidence type="ECO:0000256" key="9">
    <source>
        <dbReference type="ARBA" id="ARBA00035611"/>
    </source>
</evidence>
<evidence type="ECO:0000313" key="14">
    <source>
        <dbReference type="Proteomes" id="UP000265614"/>
    </source>
</evidence>
<evidence type="ECO:0000256" key="6">
    <source>
        <dbReference type="ARBA" id="ARBA00022692"/>
    </source>
</evidence>
<feature type="transmembrane region" description="Helical" evidence="12">
    <location>
        <begin position="322"/>
        <end position="343"/>
    </location>
</feature>
<keyword evidence="6 12" id="KW-0812">Transmembrane</keyword>
<evidence type="ECO:0000313" key="13">
    <source>
        <dbReference type="EMBL" id="RJK96249.1"/>
    </source>
</evidence>
<evidence type="ECO:0000256" key="1">
    <source>
        <dbReference type="ARBA" id="ARBA00004651"/>
    </source>
</evidence>
<proteinExistence type="predicted"/>
<keyword evidence="8 12" id="KW-0472">Membrane</keyword>
<dbReference type="RefSeq" id="WP_119949981.1">
    <property type="nucleotide sequence ID" value="NZ_QZEZ01000003.1"/>
</dbReference>
<dbReference type="EMBL" id="QZEZ01000003">
    <property type="protein sequence ID" value="RJK96249.1"/>
    <property type="molecule type" value="Genomic_DNA"/>
</dbReference>
<name>A0A3A3YX49_9ACTN</name>
<evidence type="ECO:0000256" key="5">
    <source>
        <dbReference type="ARBA" id="ARBA00022597"/>
    </source>
</evidence>
<evidence type="ECO:0000256" key="12">
    <source>
        <dbReference type="SAM" id="Phobius"/>
    </source>
</evidence>
<evidence type="ECO:0000256" key="8">
    <source>
        <dbReference type="ARBA" id="ARBA00023136"/>
    </source>
</evidence>
<gene>
    <name evidence="13" type="ORF">D5H78_08250</name>
</gene>
<comment type="function">
    <text evidence="9">Part of the binding-protein-dependent transport system for D-xylose. Probably responsible for the translocation of the substrate across the membrane.</text>
</comment>
<feature type="transmembrane region" description="Helical" evidence="12">
    <location>
        <begin position="107"/>
        <end position="125"/>
    </location>
</feature>
<comment type="subcellular location">
    <subcellularLocation>
        <location evidence="1">Cell membrane</location>
        <topology evidence="1">Multi-pass membrane protein</topology>
    </subcellularLocation>
</comment>
<feature type="transmembrane region" description="Helical" evidence="12">
    <location>
        <begin position="131"/>
        <end position="154"/>
    </location>
</feature>
<dbReference type="InterPro" id="IPR001851">
    <property type="entry name" value="ABC_transp_permease"/>
</dbReference>
<feature type="transmembrane region" description="Helical" evidence="12">
    <location>
        <begin position="380"/>
        <end position="399"/>
    </location>
</feature>
<keyword evidence="4" id="KW-0997">Cell inner membrane</keyword>
<evidence type="ECO:0000256" key="11">
    <source>
        <dbReference type="SAM" id="MobiDB-lite"/>
    </source>
</evidence>
<evidence type="ECO:0000256" key="10">
    <source>
        <dbReference type="ARBA" id="ARBA00035686"/>
    </source>
</evidence>
<dbReference type="GO" id="GO:0005886">
    <property type="term" value="C:plasma membrane"/>
    <property type="evidence" value="ECO:0007669"/>
    <property type="project" value="UniProtKB-SubCell"/>
</dbReference>
<dbReference type="Pfam" id="PF02653">
    <property type="entry name" value="BPD_transp_2"/>
    <property type="match status" value="1"/>
</dbReference>
<keyword evidence="2" id="KW-0813">Transport</keyword>
<keyword evidence="3" id="KW-1003">Cell membrane</keyword>
<keyword evidence="7 12" id="KW-1133">Transmembrane helix</keyword>
<protein>
    <recommendedName>
        <fullName evidence="10">Xylose transport system permease protein XylH</fullName>
    </recommendedName>
</protein>
<sequence>MTQLPDTAPAPGPGPADDPAAGAFRADRQETSVGGAVRAYVDRIRGGDLGALPAVLGLLALCALFTALRPETFPTALNVNNLLVQAVPITLLAMGLVFVLLLGEIDLSAGVVSGVCAAVLAQMLAVQGASWWVATLAALAAGALIGLVTGSLVALVGIPSFVVTLALFLGLQGATLRIIGEGGTVPVRDEVVRGIANSTMPVAWGWGLAVAGSLVWGALSLLGWQRKHARGLARQPLPVVVAKVVVVSVLVLATVAVLSADRALNPAVELAGVPYAVPLVVVLLVALSFVLGRTAFGRHVYAVGGNAEAARRAGIPVARIRVAAFVISSTMAAVSGIAAASRLSSVTPGSGAGNTLLYAVGAAVIGGTSLFGGRGRVRDALLGGLVIAAIANGLGLLGVEAYLNYLITGGVLLLAASVDALARRRAAATGH</sequence>
<reference evidence="13 14" key="1">
    <citation type="submission" date="2018-09" db="EMBL/GenBank/DDBJ databases">
        <title>YIM 75000 draft genome.</title>
        <authorList>
            <person name="Tang S."/>
            <person name="Feng Y."/>
        </authorList>
    </citation>
    <scope>NUCLEOTIDE SEQUENCE [LARGE SCALE GENOMIC DNA]</scope>
    <source>
        <strain evidence="13 14">YIM 75000</strain>
    </source>
</reference>
<dbReference type="PANTHER" id="PTHR32196:SF32">
    <property type="entry name" value="XYLOSE TRANSPORT SYSTEM PERMEASE PROTEIN XYLH"/>
    <property type="match status" value="1"/>
</dbReference>
<feature type="transmembrane region" description="Helical" evidence="12">
    <location>
        <begin position="272"/>
        <end position="291"/>
    </location>
</feature>
<evidence type="ECO:0000256" key="7">
    <source>
        <dbReference type="ARBA" id="ARBA00022989"/>
    </source>
</evidence>
<dbReference type="AlphaFoldDB" id="A0A3A3YX49"/>
<accession>A0A3A3YX49</accession>
<evidence type="ECO:0000256" key="2">
    <source>
        <dbReference type="ARBA" id="ARBA00022448"/>
    </source>
</evidence>
<comment type="caution">
    <text evidence="13">The sequence shown here is derived from an EMBL/GenBank/DDBJ whole genome shotgun (WGS) entry which is preliminary data.</text>
</comment>
<feature type="region of interest" description="Disordered" evidence="11">
    <location>
        <begin position="1"/>
        <end position="29"/>
    </location>
</feature>
<keyword evidence="14" id="KW-1185">Reference proteome</keyword>
<dbReference type="OrthoDB" id="3468954at2"/>
<organism evidence="13 14">
    <name type="scientific">Vallicoccus soli</name>
    <dbReference type="NCBI Taxonomy" id="2339232"/>
    <lineage>
        <taxon>Bacteria</taxon>
        <taxon>Bacillati</taxon>
        <taxon>Actinomycetota</taxon>
        <taxon>Actinomycetes</taxon>
        <taxon>Motilibacterales</taxon>
        <taxon>Vallicoccaceae</taxon>
        <taxon>Vallicoccus</taxon>
    </lineage>
</organism>
<evidence type="ECO:0000256" key="4">
    <source>
        <dbReference type="ARBA" id="ARBA00022519"/>
    </source>
</evidence>
<feature type="transmembrane region" description="Helical" evidence="12">
    <location>
        <begin position="405"/>
        <end position="422"/>
    </location>
</feature>
<feature type="transmembrane region" description="Helical" evidence="12">
    <location>
        <begin position="203"/>
        <end position="224"/>
    </location>
</feature>